<dbReference type="InterPro" id="IPR036237">
    <property type="entry name" value="Xyl_isomerase-like_sf"/>
</dbReference>
<dbReference type="Pfam" id="PF01261">
    <property type="entry name" value="AP_endonuc_2"/>
    <property type="match status" value="1"/>
</dbReference>
<dbReference type="PANTHER" id="PTHR12110">
    <property type="entry name" value="HYDROXYPYRUVATE ISOMERASE"/>
    <property type="match status" value="1"/>
</dbReference>
<dbReference type="InterPro" id="IPR050312">
    <property type="entry name" value="IolE/XylAMocC-like"/>
</dbReference>
<dbReference type="InterPro" id="IPR013022">
    <property type="entry name" value="Xyl_isomerase-like_TIM-brl"/>
</dbReference>
<evidence type="ECO:0000259" key="1">
    <source>
        <dbReference type="Pfam" id="PF01261"/>
    </source>
</evidence>
<protein>
    <submittedName>
        <fullName evidence="2">Sugar phosphate isomerase/epimerase family protein</fullName>
    </submittedName>
</protein>
<keyword evidence="3" id="KW-1185">Reference proteome</keyword>
<accession>A0ABT8EDJ3</accession>
<comment type="caution">
    <text evidence="2">The sequence shown here is derived from an EMBL/GenBank/DDBJ whole genome shotgun (WGS) entry which is preliminary data.</text>
</comment>
<dbReference type="SUPFAM" id="SSF51658">
    <property type="entry name" value="Xylose isomerase-like"/>
    <property type="match status" value="1"/>
</dbReference>
<evidence type="ECO:0000313" key="2">
    <source>
        <dbReference type="EMBL" id="MDN4076007.1"/>
    </source>
</evidence>
<dbReference type="EMBL" id="JAUHLN010000009">
    <property type="protein sequence ID" value="MDN4076007.1"/>
    <property type="molecule type" value="Genomic_DNA"/>
</dbReference>
<dbReference type="GO" id="GO:0016853">
    <property type="term" value="F:isomerase activity"/>
    <property type="evidence" value="ECO:0007669"/>
    <property type="project" value="UniProtKB-KW"/>
</dbReference>
<dbReference type="Proteomes" id="UP001168694">
    <property type="component" value="Unassembled WGS sequence"/>
</dbReference>
<keyword evidence="2" id="KW-0413">Isomerase</keyword>
<name>A0ABT8EDJ3_9BACL</name>
<organism evidence="2 3">
    <name type="scientific">Fictibacillus terranigra</name>
    <dbReference type="NCBI Taxonomy" id="3058424"/>
    <lineage>
        <taxon>Bacteria</taxon>
        <taxon>Bacillati</taxon>
        <taxon>Bacillota</taxon>
        <taxon>Bacilli</taxon>
        <taxon>Bacillales</taxon>
        <taxon>Fictibacillaceae</taxon>
        <taxon>Fictibacillus</taxon>
    </lineage>
</organism>
<sequence length="276" mass="30851">MKIHGFSSNMFGWYTRNELDGKDRSLEQMIYDCAQAGLDAVEIDATPETVSILKANQLQLSSSYAGGHFHKPWAALEVDQNIMPMAHRLKSSGGKDFIVNADPKGGWSSPLPKTEDELKMQGENLARLGDLIQPLGLRLCFHNHADTQDMAEGDMRSVVEYSSPLVGLCIDTGWAHAAGCDPIAWAKQYSNRVFAVHLRNQLGSVPTENVFDGEIDMAEFMETLNEIHYEGWLTFELWHRKDTNPQLTMIEAVKESITYLKNSISSIQSNTLKSTL</sequence>
<gene>
    <name evidence="2" type="ORF">QYF49_23985</name>
</gene>
<dbReference type="Gene3D" id="3.20.20.150">
    <property type="entry name" value="Divalent-metal-dependent TIM barrel enzymes"/>
    <property type="match status" value="1"/>
</dbReference>
<proteinExistence type="predicted"/>
<reference evidence="2" key="1">
    <citation type="submission" date="2023-06" db="EMBL/GenBank/DDBJ databases">
        <title>Draft Genome Sequences of Representative Paenibacillus Polymyxa, Bacillus cereus, Fictibacillus sp., and Brevibacillus agri Strains Isolated from Amazonian Dark Earth.</title>
        <authorList>
            <person name="Pellegrinetti T.A."/>
            <person name="Cunha I.C.M."/>
            <person name="Chaves M.G."/>
            <person name="Freitas A.S."/>
            <person name="Silva A.V.R."/>
            <person name="Tsai S.M."/>
            <person name="Mendes L.W."/>
        </authorList>
    </citation>
    <scope>NUCLEOTIDE SEQUENCE</scope>
    <source>
        <strain evidence="2">CENA-BCM004</strain>
    </source>
</reference>
<evidence type="ECO:0000313" key="3">
    <source>
        <dbReference type="Proteomes" id="UP001168694"/>
    </source>
</evidence>
<dbReference type="RefSeq" id="WP_290402118.1">
    <property type="nucleotide sequence ID" value="NZ_JAUHLN010000009.1"/>
</dbReference>
<feature type="domain" description="Xylose isomerase-like TIM barrel" evidence="1">
    <location>
        <begin position="32"/>
        <end position="261"/>
    </location>
</feature>